<name>H5XLV6_9PSEU</name>
<dbReference type="PANTHER" id="PTHR42059:SF1">
    <property type="entry name" value="TNT DOMAIN-CONTAINING PROTEIN"/>
    <property type="match status" value="1"/>
</dbReference>
<sequence length="377" mass="41961">MTGDVRLPTSALSRAGEDKVLGGVGALVAHFAPTDWAGAFLTYRALGDHTELVVMLRRVTDGNLYLWTPPADVAQYLARLRQLMYQEGRGTWFELSGTVALDGRIEVRYRWDDEPDWDGEPPPGAFTRELTRYPRDEGMVPDWFAARLSRPVLATLEDGLNPEEALRRAESVAAELEVDPRSYRVGEVADGAWCLVREDSRWAVFLALGEQQLARAEFATAEQAARYFVGHLSLRRDAFRDELPLDARRATEEWPIQPVGGDRGLNYYGGKRLVTVSPGTELDRYGDPAGNTVFAARTEFTHRSQPADEVHREYHVYRVLRSIRAVMGQVVPWHDQAGGGTAYVLERSVGDLLSSGALEEIPQATTRPSSVDGESTE</sequence>
<feature type="domain" description="TNT" evidence="2">
    <location>
        <begin position="275"/>
        <end position="361"/>
    </location>
</feature>
<evidence type="ECO:0000256" key="1">
    <source>
        <dbReference type="SAM" id="MobiDB-lite"/>
    </source>
</evidence>
<feature type="compositionally biased region" description="Polar residues" evidence="1">
    <location>
        <begin position="363"/>
        <end position="377"/>
    </location>
</feature>
<evidence type="ECO:0000259" key="2">
    <source>
        <dbReference type="Pfam" id="PF14021"/>
    </source>
</evidence>
<dbReference type="OrthoDB" id="6957847at2"/>
<dbReference type="STRING" id="882082.SaccyDRAFT_3162"/>
<dbReference type="InterPro" id="IPR025331">
    <property type="entry name" value="TNT"/>
</dbReference>
<dbReference type="PANTHER" id="PTHR42059">
    <property type="entry name" value="TNT DOMAIN-CONTAINING PROTEIN"/>
    <property type="match status" value="1"/>
</dbReference>
<dbReference type="InterPro" id="IPR036170">
    <property type="entry name" value="YezG-like_sf"/>
</dbReference>
<evidence type="ECO:0000313" key="4">
    <source>
        <dbReference type="Proteomes" id="UP000002791"/>
    </source>
</evidence>
<dbReference type="SUPFAM" id="SSF160424">
    <property type="entry name" value="BH3703-like"/>
    <property type="match status" value="1"/>
</dbReference>
<evidence type="ECO:0000313" key="3">
    <source>
        <dbReference type="EMBL" id="EHR61998.1"/>
    </source>
</evidence>
<dbReference type="AlphaFoldDB" id="H5XLV6"/>
<dbReference type="EMBL" id="CM001440">
    <property type="protein sequence ID" value="EHR61998.1"/>
    <property type="molecule type" value="Genomic_DNA"/>
</dbReference>
<dbReference type="InterPro" id="IPR053024">
    <property type="entry name" value="Fungal_surface_NADase"/>
</dbReference>
<gene>
    <name evidence="3" type="ORF">SaccyDRAFT_3162</name>
</gene>
<accession>H5XLV6</accession>
<dbReference type="Proteomes" id="UP000002791">
    <property type="component" value="Chromosome"/>
</dbReference>
<keyword evidence="4" id="KW-1185">Reference proteome</keyword>
<reference evidence="3 4" key="1">
    <citation type="submission" date="2011-11" db="EMBL/GenBank/DDBJ databases">
        <title>The Noncontiguous Finished sequence of Saccharomonospora cyanea NA-134.</title>
        <authorList>
            <consortium name="US DOE Joint Genome Institute"/>
            <person name="Lucas S."/>
            <person name="Han J."/>
            <person name="Lapidus A."/>
            <person name="Cheng J.-F."/>
            <person name="Goodwin L."/>
            <person name="Pitluck S."/>
            <person name="Peters L."/>
            <person name="Ovchinnikova G."/>
            <person name="Lu M."/>
            <person name="Detter J.C."/>
            <person name="Han C."/>
            <person name="Tapia R."/>
            <person name="Land M."/>
            <person name="Hauser L."/>
            <person name="Kyrpides N."/>
            <person name="Ivanova N."/>
            <person name="Pagani I."/>
            <person name="Brambilla E.-M."/>
            <person name="Klenk H.-P."/>
            <person name="Woyke T."/>
        </authorList>
    </citation>
    <scope>NUCLEOTIDE SEQUENCE [LARGE SCALE GENOMIC DNA]</scope>
    <source>
        <strain evidence="3 4">NA-134</strain>
    </source>
</reference>
<proteinExistence type="predicted"/>
<dbReference type="HOGENOM" id="CLU_031021_0_0_11"/>
<dbReference type="Pfam" id="PF14021">
    <property type="entry name" value="TNT"/>
    <property type="match status" value="1"/>
</dbReference>
<organism evidence="3 4">
    <name type="scientific">Saccharomonospora cyanea NA-134</name>
    <dbReference type="NCBI Taxonomy" id="882082"/>
    <lineage>
        <taxon>Bacteria</taxon>
        <taxon>Bacillati</taxon>
        <taxon>Actinomycetota</taxon>
        <taxon>Actinomycetes</taxon>
        <taxon>Pseudonocardiales</taxon>
        <taxon>Pseudonocardiaceae</taxon>
        <taxon>Saccharomonospora</taxon>
    </lineage>
</organism>
<dbReference type="GO" id="GO:0050135">
    <property type="term" value="F:NADP+ nucleosidase activity"/>
    <property type="evidence" value="ECO:0007669"/>
    <property type="project" value="InterPro"/>
</dbReference>
<dbReference type="eggNOG" id="COG0457">
    <property type="taxonomic scope" value="Bacteria"/>
</dbReference>
<feature type="region of interest" description="Disordered" evidence="1">
    <location>
        <begin position="358"/>
        <end position="377"/>
    </location>
</feature>
<protein>
    <recommendedName>
        <fullName evidence="2">TNT domain-containing protein</fullName>
    </recommendedName>
</protein>